<dbReference type="PANTHER" id="PTHR24421">
    <property type="entry name" value="NITRATE/NITRITE SENSOR PROTEIN NARX-RELATED"/>
    <property type="match status" value="1"/>
</dbReference>
<keyword evidence="7" id="KW-0067">ATP-binding</keyword>
<dbReference type="SUPFAM" id="SSF55874">
    <property type="entry name" value="ATPase domain of HSP90 chaperone/DNA topoisomerase II/histidine kinase"/>
    <property type="match status" value="1"/>
</dbReference>
<feature type="transmembrane region" description="Helical" evidence="5">
    <location>
        <begin position="119"/>
        <end position="139"/>
    </location>
</feature>
<keyword evidence="8" id="KW-1185">Reference proteome</keyword>
<feature type="transmembrane region" description="Helical" evidence="5">
    <location>
        <begin position="170"/>
        <end position="188"/>
    </location>
</feature>
<name>A0A5B8M8M1_9MICO</name>
<feature type="transmembrane region" description="Helical" evidence="5">
    <location>
        <begin position="29"/>
        <end position="46"/>
    </location>
</feature>
<keyword evidence="1" id="KW-0808">Transferase</keyword>
<dbReference type="AlphaFoldDB" id="A0A5B8M8M1"/>
<reference evidence="7 8" key="1">
    <citation type="submission" date="2019-07" db="EMBL/GenBank/DDBJ databases">
        <title>Full genome sequence of Humibacter sp. WJ7-1.</title>
        <authorList>
            <person name="Im W.-T."/>
        </authorList>
    </citation>
    <scope>NUCLEOTIDE SEQUENCE [LARGE SCALE GENOMIC DNA]</scope>
    <source>
        <strain evidence="7 8">WJ7-1</strain>
    </source>
</reference>
<dbReference type="KEGG" id="huw:FPZ11_18095"/>
<keyword evidence="7" id="KW-0547">Nucleotide-binding</keyword>
<evidence type="ECO:0000256" key="3">
    <source>
        <dbReference type="ARBA" id="ARBA00023012"/>
    </source>
</evidence>
<dbReference type="Gene3D" id="3.30.565.10">
    <property type="entry name" value="Histidine kinase-like ATPase, C-terminal domain"/>
    <property type="match status" value="1"/>
</dbReference>
<dbReference type="PANTHER" id="PTHR24421:SF55">
    <property type="entry name" value="SENSOR HISTIDINE KINASE YDFH"/>
    <property type="match status" value="1"/>
</dbReference>
<evidence type="ECO:0000313" key="7">
    <source>
        <dbReference type="EMBL" id="QDZ16404.1"/>
    </source>
</evidence>
<evidence type="ECO:0000256" key="1">
    <source>
        <dbReference type="ARBA" id="ARBA00022679"/>
    </source>
</evidence>
<evidence type="ECO:0000313" key="8">
    <source>
        <dbReference type="Proteomes" id="UP000320216"/>
    </source>
</evidence>
<dbReference type="InterPro" id="IPR050482">
    <property type="entry name" value="Sensor_HK_TwoCompSys"/>
</dbReference>
<organism evidence="7 8">
    <name type="scientific">Humibacter ginsenosidimutans</name>
    <dbReference type="NCBI Taxonomy" id="2599293"/>
    <lineage>
        <taxon>Bacteria</taxon>
        <taxon>Bacillati</taxon>
        <taxon>Actinomycetota</taxon>
        <taxon>Actinomycetes</taxon>
        <taxon>Micrococcales</taxon>
        <taxon>Microbacteriaceae</taxon>
        <taxon>Humibacter</taxon>
    </lineage>
</organism>
<feature type="transmembrane region" description="Helical" evidence="5">
    <location>
        <begin position="58"/>
        <end position="81"/>
    </location>
</feature>
<dbReference type="InterPro" id="IPR003594">
    <property type="entry name" value="HATPase_dom"/>
</dbReference>
<protein>
    <submittedName>
        <fullName evidence="7">ATP-binding protein</fullName>
    </submittedName>
</protein>
<dbReference type="GO" id="GO:0000160">
    <property type="term" value="P:phosphorelay signal transduction system"/>
    <property type="evidence" value="ECO:0007669"/>
    <property type="project" value="UniProtKB-KW"/>
</dbReference>
<evidence type="ECO:0000256" key="2">
    <source>
        <dbReference type="ARBA" id="ARBA00022777"/>
    </source>
</evidence>
<keyword evidence="5" id="KW-1133">Transmembrane helix</keyword>
<gene>
    <name evidence="7" type="ORF">FPZ11_18095</name>
</gene>
<accession>A0A5B8M8M1</accession>
<feature type="region of interest" description="Disordered" evidence="4">
    <location>
        <begin position="388"/>
        <end position="413"/>
    </location>
</feature>
<keyword evidence="3" id="KW-0902">Two-component regulatory system</keyword>
<evidence type="ECO:0000256" key="5">
    <source>
        <dbReference type="SAM" id="Phobius"/>
    </source>
</evidence>
<keyword evidence="5" id="KW-0472">Membrane</keyword>
<keyword evidence="5" id="KW-0812">Transmembrane</keyword>
<dbReference type="Proteomes" id="UP000320216">
    <property type="component" value="Chromosome"/>
</dbReference>
<evidence type="ECO:0000259" key="6">
    <source>
        <dbReference type="Pfam" id="PF02518"/>
    </source>
</evidence>
<sequence length="413" mass="43373">MASADLGAAPGPRPVATANPLTRARVERLAARAVAGFSWVFGLQVIPEIIVQSRHLGTVYTVTVAAVLFASLAWLGVASIVGRTVRSAAITFCVGYLVALAFWDGGITDTTYFDDTRPWLWFLLTVATACAAIAMPFVWAAVYTILAPALYAVVLVLTSGAVAEKIAVLDALYAVIFASILLAIVTMLRQAATQVDVSQAAALERYEVAVRAHALEAERVEVDAIVHDSVLTTLLSAAHARTPEAMAIASSMARDALGHLDSSAPLANPGRSLDAIPVDRLRDRIISAARSFTVPFSIVPRATVDALIPVSVAEALYSATVQAMVNSAQHAGGVLVRRSLRVEATDGGGVVVVVSDDGSGFDIASIPPERLGLEVSIRERVALAGGEASIDSKPGRGTTVRLSWLPDDEADQQ</sequence>
<feature type="domain" description="Histidine kinase/HSP90-like ATPase" evidence="6">
    <location>
        <begin position="314"/>
        <end position="407"/>
    </location>
</feature>
<dbReference type="Pfam" id="PF02518">
    <property type="entry name" value="HATPase_c"/>
    <property type="match status" value="1"/>
</dbReference>
<dbReference type="GO" id="GO:0016301">
    <property type="term" value="F:kinase activity"/>
    <property type="evidence" value="ECO:0007669"/>
    <property type="project" value="UniProtKB-KW"/>
</dbReference>
<proteinExistence type="predicted"/>
<dbReference type="RefSeq" id="WP_146322408.1">
    <property type="nucleotide sequence ID" value="NZ_CP042305.1"/>
</dbReference>
<feature type="transmembrane region" description="Helical" evidence="5">
    <location>
        <begin position="145"/>
        <end position="163"/>
    </location>
</feature>
<dbReference type="EMBL" id="CP042305">
    <property type="protein sequence ID" value="QDZ16404.1"/>
    <property type="molecule type" value="Genomic_DNA"/>
</dbReference>
<dbReference type="InterPro" id="IPR036890">
    <property type="entry name" value="HATPase_C_sf"/>
</dbReference>
<feature type="transmembrane region" description="Helical" evidence="5">
    <location>
        <begin position="87"/>
        <end position="107"/>
    </location>
</feature>
<keyword evidence="2" id="KW-0418">Kinase</keyword>
<evidence type="ECO:0000256" key="4">
    <source>
        <dbReference type="SAM" id="MobiDB-lite"/>
    </source>
</evidence>
<dbReference type="OrthoDB" id="144293at2"/>
<dbReference type="GO" id="GO:0005524">
    <property type="term" value="F:ATP binding"/>
    <property type="evidence" value="ECO:0007669"/>
    <property type="project" value="UniProtKB-KW"/>
</dbReference>